<organism evidence="1 2">
    <name type="scientific">Lactiplantibacillus plantarum subsp. plantarum</name>
    <dbReference type="NCBI Taxonomy" id="337330"/>
    <lineage>
        <taxon>Bacteria</taxon>
        <taxon>Bacillati</taxon>
        <taxon>Bacillota</taxon>
        <taxon>Bacilli</taxon>
        <taxon>Lactobacillales</taxon>
        <taxon>Lactobacillaceae</taxon>
        <taxon>Lactiplantibacillus</taxon>
    </lineage>
</organism>
<dbReference type="AlphaFoldDB" id="A0A2S3U955"/>
<reference evidence="1 2" key="1">
    <citation type="submission" date="2017-06" db="EMBL/GenBank/DDBJ databases">
        <title>Genome sequence of Lactobacillus plantarum subsp. plantarum strain SRCM101258.</title>
        <authorList>
            <person name="Cho S.H."/>
        </authorList>
    </citation>
    <scope>NUCLEOTIDE SEQUENCE [LARGE SCALE GENOMIC DNA]</scope>
    <source>
        <strain evidence="1 2">SRCM101258</strain>
    </source>
</reference>
<sequence length="32" mass="3626">MIDVSVFECYIDSGYSVMTGRFFLADTPTQMT</sequence>
<dbReference type="EMBL" id="NKCZ01000071">
    <property type="protein sequence ID" value="POD88585.1"/>
    <property type="molecule type" value="Genomic_DNA"/>
</dbReference>
<comment type="caution">
    <text evidence="1">The sequence shown here is derived from an EMBL/GenBank/DDBJ whole genome shotgun (WGS) entry which is preliminary data.</text>
</comment>
<gene>
    <name evidence="1" type="ORF">S101258_00698</name>
</gene>
<dbReference type="Proteomes" id="UP000236990">
    <property type="component" value="Unassembled WGS sequence"/>
</dbReference>
<proteinExistence type="predicted"/>
<dbReference type="EC" id="3.2.1.26" evidence="1"/>
<name>A0A2S3U955_LACPN</name>
<protein>
    <submittedName>
        <fullName evidence="1">Beta-fructofuranosidase</fullName>
        <ecNumber evidence="1">3.2.1.26</ecNumber>
    </submittedName>
</protein>
<evidence type="ECO:0000313" key="1">
    <source>
        <dbReference type="EMBL" id="POD88585.1"/>
    </source>
</evidence>
<accession>A0A2S3U955</accession>
<evidence type="ECO:0000313" key="2">
    <source>
        <dbReference type="Proteomes" id="UP000236990"/>
    </source>
</evidence>
<dbReference type="GO" id="GO:0004564">
    <property type="term" value="F:beta-fructofuranosidase activity"/>
    <property type="evidence" value="ECO:0007669"/>
    <property type="project" value="UniProtKB-EC"/>
</dbReference>
<keyword evidence="1" id="KW-0326">Glycosidase</keyword>
<keyword evidence="1" id="KW-0378">Hydrolase</keyword>